<keyword evidence="2" id="KW-1185">Reference proteome</keyword>
<reference evidence="1 2" key="1">
    <citation type="submission" date="2019-11" db="EMBL/GenBank/DDBJ databases">
        <title>Spirosoma endbachense sp. nov., isolated from a natural salt meadow.</title>
        <authorList>
            <person name="Rojas J."/>
            <person name="Ambika Manirajan B."/>
            <person name="Ratering S."/>
            <person name="Suarez C."/>
            <person name="Geissler-Plaum R."/>
            <person name="Schnell S."/>
        </authorList>
    </citation>
    <scope>NUCLEOTIDE SEQUENCE [LARGE SCALE GENOMIC DNA]</scope>
    <source>
        <strain evidence="1 2">I-24</strain>
    </source>
</reference>
<dbReference type="RefSeq" id="WP_162388371.1">
    <property type="nucleotide sequence ID" value="NZ_CP045997.1"/>
</dbReference>
<proteinExistence type="predicted"/>
<dbReference type="EMBL" id="CP045997">
    <property type="protein sequence ID" value="QHV97954.1"/>
    <property type="molecule type" value="Genomic_DNA"/>
</dbReference>
<evidence type="ECO:0000313" key="1">
    <source>
        <dbReference type="EMBL" id="QHV97954.1"/>
    </source>
</evidence>
<organism evidence="1 2">
    <name type="scientific">Spirosoma endbachense</name>
    <dbReference type="NCBI Taxonomy" id="2666025"/>
    <lineage>
        <taxon>Bacteria</taxon>
        <taxon>Pseudomonadati</taxon>
        <taxon>Bacteroidota</taxon>
        <taxon>Cytophagia</taxon>
        <taxon>Cytophagales</taxon>
        <taxon>Cytophagaceae</taxon>
        <taxon>Spirosoma</taxon>
    </lineage>
</organism>
<gene>
    <name evidence="1" type="ORF">GJR95_24390</name>
</gene>
<dbReference type="AlphaFoldDB" id="A0A6P1VZ98"/>
<sequence>MSKKMSLVRMKNKLQIDPDKMDKYLEHYHNGTPLDGEGVMMLERYRKAWSWLSMGRPYESIISMLMKEYGLQERQARYIISESVFLHGNVNHLDKAGKKVASANFFRMVANLALMERDYDAATKAWEKADKLEGLNEEEEAGWDPDAFSKPSKIVFINNVNVLQQHLKKQMEDDE</sequence>
<accession>A0A6P1VZ98</accession>
<protein>
    <submittedName>
        <fullName evidence="1">Uncharacterized protein</fullName>
    </submittedName>
</protein>
<name>A0A6P1VZ98_9BACT</name>
<dbReference type="Proteomes" id="UP000464577">
    <property type="component" value="Chromosome"/>
</dbReference>
<evidence type="ECO:0000313" key="2">
    <source>
        <dbReference type="Proteomes" id="UP000464577"/>
    </source>
</evidence>
<dbReference type="KEGG" id="senf:GJR95_24390"/>